<sequence length="485" mass="53730">MEPLTETKWDAVISGTGLKHSLLALALSRSNKKILHVDQNKYYGDAEAAFSLQEVDEWVEKVGGETPEHFRNASLWKTTSESSNESEKLSFSRAYTLTLSPQIIYTRSKLLSQLVTSKVYRQLEFQAVGNWWILAENTLNRLPNGREDIFQDKTIDNRSKRGLMKFLKFVVDYENQTELWQPHVDSSLAGFLSSQFQFPTNLQNVICALTLSLETPEATKVNWSLPRISRHLTSIGVFGPGFGAVLPKWGGGADISQVACRAGAVGGGIYILGTGVRESTPSSEDTDGLTQVHLTNEDVVKTRHLIQPLQTQSTNAKVVSKIIAVVSSSLTSLFKNTVEGSPLAAVSVIVFPVGTVDVEGASQNTPIYIMAHSNETGECPPGQCVLYATMLQSERSHELLDVAVDAFLATLEDKPSLLYKLYYEQQAEAESSETSLDLAFNDSILDDVESMWRIVMGEEADQAMFMRFEDREGMNNDDDEIDEGY</sequence>
<evidence type="ECO:0000313" key="3">
    <source>
        <dbReference type="EMBL" id="CZR51666.1"/>
    </source>
</evidence>
<dbReference type="Pfam" id="PF00996">
    <property type="entry name" value="GDI"/>
    <property type="match status" value="1"/>
</dbReference>
<dbReference type="Gene3D" id="3.50.50.60">
    <property type="entry name" value="FAD/NAD(P)-binding domain"/>
    <property type="match status" value="1"/>
</dbReference>
<evidence type="ECO:0000256" key="2">
    <source>
        <dbReference type="PIRNR" id="PIRNR037514"/>
    </source>
</evidence>
<dbReference type="SUPFAM" id="SSF54373">
    <property type="entry name" value="FAD-linked reductases, C-terminal domain"/>
    <property type="match status" value="1"/>
</dbReference>
<dbReference type="SUPFAM" id="SSF51905">
    <property type="entry name" value="FAD/NAD(P)-binding domain"/>
    <property type="match status" value="1"/>
</dbReference>
<dbReference type="Gene3D" id="3.30.519.10">
    <property type="entry name" value="Guanine Nucleotide Dissociation Inhibitor, domain 2"/>
    <property type="match status" value="1"/>
</dbReference>
<accession>A0A1L7WFV8</accession>
<dbReference type="GO" id="GO:0016740">
    <property type="term" value="F:transferase activity"/>
    <property type="evidence" value="ECO:0007669"/>
    <property type="project" value="UniProtKB-KW"/>
</dbReference>
<keyword evidence="4" id="KW-1185">Reference proteome</keyword>
<dbReference type="GO" id="GO:0016192">
    <property type="term" value="P:vesicle-mediated transport"/>
    <property type="evidence" value="ECO:0007669"/>
    <property type="project" value="TreeGrafter"/>
</dbReference>
<dbReference type="PANTHER" id="PTHR11787">
    <property type="entry name" value="RAB GDP-DISSOCIATION INHIBITOR"/>
    <property type="match status" value="1"/>
</dbReference>
<dbReference type="Proteomes" id="UP000184330">
    <property type="component" value="Unassembled WGS sequence"/>
</dbReference>
<name>A0A1L7WFV8_9HELO</name>
<dbReference type="InterPro" id="IPR018203">
    <property type="entry name" value="GDP_dissociation_inhibitor"/>
</dbReference>
<proteinExistence type="inferred from homology"/>
<gene>
    <name evidence="3" type="ORF">PAC_01543</name>
</gene>
<protein>
    <recommendedName>
        <fullName evidence="2">Rab proteins geranylgeranyltransferase</fullName>
    </recommendedName>
</protein>
<dbReference type="InterPro" id="IPR017230">
    <property type="entry name" value="Mrs6"/>
</dbReference>
<comment type="similarity">
    <text evidence="1 2">Belongs to the Rab GDI family.</text>
</comment>
<keyword evidence="3" id="KW-0808">Transferase</keyword>
<dbReference type="AlphaFoldDB" id="A0A1L7WFV8"/>
<organism evidence="3 4">
    <name type="scientific">Phialocephala subalpina</name>
    <dbReference type="NCBI Taxonomy" id="576137"/>
    <lineage>
        <taxon>Eukaryota</taxon>
        <taxon>Fungi</taxon>
        <taxon>Dikarya</taxon>
        <taxon>Ascomycota</taxon>
        <taxon>Pezizomycotina</taxon>
        <taxon>Leotiomycetes</taxon>
        <taxon>Helotiales</taxon>
        <taxon>Mollisiaceae</taxon>
        <taxon>Phialocephala</taxon>
        <taxon>Phialocephala fortinii species complex</taxon>
    </lineage>
</organism>
<reference evidence="3 4" key="1">
    <citation type="submission" date="2016-03" db="EMBL/GenBank/DDBJ databases">
        <authorList>
            <person name="Ploux O."/>
        </authorList>
    </citation>
    <scope>NUCLEOTIDE SEQUENCE [LARGE SCALE GENOMIC DNA]</scope>
    <source>
        <strain evidence="3 4">UAMH 11012</strain>
    </source>
</reference>
<dbReference type="Gene3D" id="1.10.405.10">
    <property type="entry name" value="Guanine Nucleotide Dissociation Inhibitor, domain 1"/>
    <property type="match status" value="1"/>
</dbReference>
<dbReference type="PANTHER" id="PTHR11787:SF4">
    <property type="entry name" value="CHM, RAB ESCORT PROTEIN 1"/>
    <property type="match status" value="1"/>
</dbReference>
<dbReference type="GO" id="GO:0005634">
    <property type="term" value="C:nucleus"/>
    <property type="evidence" value="ECO:0007669"/>
    <property type="project" value="TreeGrafter"/>
</dbReference>
<dbReference type="GO" id="GO:0005968">
    <property type="term" value="C:Rab-protein geranylgeranyltransferase complex"/>
    <property type="evidence" value="ECO:0007669"/>
    <property type="project" value="TreeGrafter"/>
</dbReference>
<dbReference type="InterPro" id="IPR036188">
    <property type="entry name" value="FAD/NAD-bd_sf"/>
</dbReference>
<evidence type="ECO:0000256" key="1">
    <source>
        <dbReference type="ARBA" id="ARBA00005593"/>
    </source>
</evidence>
<dbReference type="EMBL" id="FJOG01000002">
    <property type="protein sequence ID" value="CZR51666.1"/>
    <property type="molecule type" value="Genomic_DNA"/>
</dbReference>
<dbReference type="GO" id="GO:0005092">
    <property type="term" value="F:GDP-dissociation inhibitor activity"/>
    <property type="evidence" value="ECO:0007669"/>
    <property type="project" value="UniProtKB-UniRule"/>
</dbReference>
<dbReference type="STRING" id="576137.A0A1L7WFV8"/>
<evidence type="ECO:0000313" key="4">
    <source>
        <dbReference type="Proteomes" id="UP000184330"/>
    </source>
</evidence>
<dbReference type="PRINTS" id="PR00894">
    <property type="entry name" value="YEASTMRS6P"/>
</dbReference>
<dbReference type="PIRSF" id="PIRSF037514">
    <property type="entry name" value="Rab_ger_ger_transf_A_fun"/>
    <property type="match status" value="1"/>
</dbReference>
<dbReference type="GO" id="GO:0007264">
    <property type="term" value="P:small GTPase-mediated signal transduction"/>
    <property type="evidence" value="ECO:0007669"/>
    <property type="project" value="UniProtKB-UniRule"/>
</dbReference>
<dbReference type="PRINTS" id="PR00891">
    <property type="entry name" value="RABGDIREP"/>
</dbReference>
<dbReference type="OrthoDB" id="1923006at2759"/>
<dbReference type="GO" id="GO:0005829">
    <property type="term" value="C:cytosol"/>
    <property type="evidence" value="ECO:0007669"/>
    <property type="project" value="TreeGrafter"/>
</dbReference>